<dbReference type="Gene3D" id="3.30.240.20">
    <property type="entry name" value="bsu07140 like domains"/>
    <property type="match status" value="2"/>
</dbReference>
<dbReference type="InterPro" id="IPR048454">
    <property type="entry name" value="YetF_N"/>
</dbReference>
<dbReference type="Proteomes" id="UP000469523">
    <property type="component" value="Unassembled WGS sequence"/>
</dbReference>
<proteinExistence type="inferred from homology"/>
<evidence type="ECO:0000256" key="4">
    <source>
        <dbReference type="ARBA" id="ARBA00022692"/>
    </source>
</evidence>
<comment type="caution">
    <text evidence="10">The sequence shown here is derived from an EMBL/GenBank/DDBJ whole genome shotgun (WGS) entry which is preliminary data.</text>
</comment>
<feature type="domain" description="YetF C-terminal" evidence="8">
    <location>
        <begin position="84"/>
        <end position="217"/>
    </location>
</feature>
<feature type="transmembrane region" description="Helical" evidence="7">
    <location>
        <begin position="61"/>
        <end position="83"/>
    </location>
</feature>
<dbReference type="InterPro" id="IPR007353">
    <property type="entry name" value="DUF421"/>
</dbReference>
<evidence type="ECO:0000313" key="11">
    <source>
        <dbReference type="Proteomes" id="UP000469523"/>
    </source>
</evidence>
<sequence>MYYGGNNMIILKTILAFLLLLILARFLGKKQMSQMTFFHYVTGITIGSIAADIVITDNGSIIDEAIGLVLWCTLTALLAYGTLKSAKLRLLIDGQPTILIKNGILQKKSLKITRISMEELSMMLREQSIFSIEEVDYAILEPNGRLSVLKKQSNLSLTRADMDIPTSNPKYLPSQIIVDGKIVYQNLKPLGLSIEWLEKELDAQNISNIKDVFYAEIQSDGSLYIAPY</sequence>
<dbReference type="PANTHER" id="PTHR34582:SF7">
    <property type="entry name" value="UPF0702 TRANSMEMBRANE PROTEIN YDFS"/>
    <property type="match status" value="1"/>
</dbReference>
<feature type="transmembrane region" description="Helical" evidence="7">
    <location>
        <begin position="36"/>
        <end position="55"/>
    </location>
</feature>
<dbReference type="EMBL" id="VUNQ01000009">
    <property type="protein sequence ID" value="MSU00989.1"/>
    <property type="molecule type" value="Genomic_DNA"/>
</dbReference>
<name>A0A6N7XG57_9FIRM</name>
<evidence type="ECO:0000256" key="3">
    <source>
        <dbReference type="ARBA" id="ARBA00022475"/>
    </source>
</evidence>
<evidence type="ECO:0000313" key="10">
    <source>
        <dbReference type="EMBL" id="MSU00989.1"/>
    </source>
</evidence>
<feature type="domain" description="YetF-like N-terminal transmembrane" evidence="9">
    <location>
        <begin position="8"/>
        <end position="80"/>
    </location>
</feature>
<keyword evidence="5 7" id="KW-1133">Transmembrane helix</keyword>
<dbReference type="Pfam" id="PF20730">
    <property type="entry name" value="YetF_N"/>
    <property type="match status" value="1"/>
</dbReference>
<evidence type="ECO:0000259" key="9">
    <source>
        <dbReference type="Pfam" id="PF20730"/>
    </source>
</evidence>
<evidence type="ECO:0000256" key="7">
    <source>
        <dbReference type="SAM" id="Phobius"/>
    </source>
</evidence>
<feature type="transmembrane region" description="Helical" evidence="7">
    <location>
        <begin position="6"/>
        <end position="24"/>
    </location>
</feature>
<dbReference type="InterPro" id="IPR023090">
    <property type="entry name" value="UPF0702_alpha/beta_dom_sf"/>
</dbReference>
<dbReference type="AlphaFoldDB" id="A0A6N7XG57"/>
<comment type="subcellular location">
    <subcellularLocation>
        <location evidence="1">Cell membrane</location>
        <topology evidence="1">Multi-pass membrane protein</topology>
    </subcellularLocation>
</comment>
<evidence type="ECO:0000259" key="8">
    <source>
        <dbReference type="Pfam" id="PF04239"/>
    </source>
</evidence>
<accession>A0A6N7XG57</accession>
<dbReference type="PANTHER" id="PTHR34582">
    <property type="entry name" value="UPF0702 TRANSMEMBRANE PROTEIN YCAP"/>
    <property type="match status" value="1"/>
</dbReference>
<comment type="similarity">
    <text evidence="2">Belongs to the UPF0702 family.</text>
</comment>
<evidence type="ECO:0000256" key="1">
    <source>
        <dbReference type="ARBA" id="ARBA00004651"/>
    </source>
</evidence>
<dbReference type="GO" id="GO:0005886">
    <property type="term" value="C:plasma membrane"/>
    <property type="evidence" value="ECO:0007669"/>
    <property type="project" value="UniProtKB-SubCell"/>
</dbReference>
<evidence type="ECO:0000256" key="5">
    <source>
        <dbReference type="ARBA" id="ARBA00022989"/>
    </source>
</evidence>
<keyword evidence="3" id="KW-1003">Cell membrane</keyword>
<keyword evidence="4 7" id="KW-0812">Transmembrane</keyword>
<evidence type="ECO:0000256" key="2">
    <source>
        <dbReference type="ARBA" id="ARBA00006448"/>
    </source>
</evidence>
<reference evidence="10 11" key="1">
    <citation type="submission" date="2019-09" db="EMBL/GenBank/DDBJ databases">
        <title>In-depth cultivation of the pig gut microbiome towards novel bacterial diversity and tailored functional studies.</title>
        <authorList>
            <person name="Wylensek D."/>
            <person name="Hitch T.C.A."/>
            <person name="Clavel T."/>
        </authorList>
    </citation>
    <scope>NUCLEOTIDE SEQUENCE [LARGE SCALE GENOMIC DNA]</scope>
    <source>
        <strain evidence="10 11">WCA3-693-APC-4?</strain>
    </source>
</reference>
<organism evidence="10 11">
    <name type="scientific">Tissierella pigra</name>
    <dbReference type="NCBI Taxonomy" id="2607614"/>
    <lineage>
        <taxon>Bacteria</taxon>
        <taxon>Bacillati</taxon>
        <taxon>Bacillota</taxon>
        <taxon>Tissierellia</taxon>
        <taxon>Tissierellales</taxon>
        <taxon>Tissierellaceae</taxon>
        <taxon>Tissierella</taxon>
    </lineage>
</organism>
<evidence type="ECO:0000256" key="6">
    <source>
        <dbReference type="ARBA" id="ARBA00023136"/>
    </source>
</evidence>
<dbReference type="Pfam" id="PF04239">
    <property type="entry name" value="DUF421"/>
    <property type="match status" value="1"/>
</dbReference>
<keyword evidence="6 7" id="KW-0472">Membrane</keyword>
<gene>
    <name evidence="10" type="ORF">FYJ83_05860</name>
</gene>
<keyword evidence="11" id="KW-1185">Reference proteome</keyword>
<protein>
    <submittedName>
        <fullName evidence="10">DUF421 domain-containing protein</fullName>
    </submittedName>
</protein>